<name>A0A0D0KII6_AGRTU</name>
<dbReference type="Proteomes" id="UP000035017">
    <property type="component" value="Unassembled WGS sequence"/>
</dbReference>
<reference evidence="1 2" key="1">
    <citation type="submission" date="2014-12" db="EMBL/GenBank/DDBJ databases">
        <title>16Stimator: statistical estimation of ribosomal gene copy numbers from draft genome assemblies.</title>
        <authorList>
            <person name="Perisin M.A."/>
            <person name="Vetter M."/>
            <person name="Gilbert J.A."/>
            <person name="Bergelson J."/>
        </authorList>
    </citation>
    <scope>NUCLEOTIDE SEQUENCE [LARGE SCALE GENOMIC DNA]</scope>
    <source>
        <strain evidence="1 2">MEJ076</strain>
    </source>
</reference>
<proteinExistence type="predicted"/>
<comment type="caution">
    <text evidence="1">The sequence shown here is derived from an EMBL/GenBank/DDBJ whole genome shotgun (WGS) entry which is preliminary data.</text>
</comment>
<dbReference type="InterPro" id="IPR056209">
    <property type="entry name" value="SU10_adaptor"/>
</dbReference>
<dbReference type="Pfam" id="PF24175">
    <property type="entry name" value="SU10_adaptor"/>
    <property type="match status" value="1"/>
</dbReference>
<protein>
    <submittedName>
        <fullName evidence="1">Uncharacterized protein</fullName>
    </submittedName>
</protein>
<organism evidence="1 2">
    <name type="scientific">Agrobacterium tumefaciens</name>
    <dbReference type="NCBI Taxonomy" id="358"/>
    <lineage>
        <taxon>Bacteria</taxon>
        <taxon>Pseudomonadati</taxon>
        <taxon>Pseudomonadota</taxon>
        <taxon>Alphaproteobacteria</taxon>
        <taxon>Hyphomicrobiales</taxon>
        <taxon>Rhizobiaceae</taxon>
        <taxon>Rhizobium/Agrobacterium group</taxon>
        <taxon>Agrobacterium</taxon>
        <taxon>Agrobacterium tumefaciens complex</taxon>
    </lineage>
</organism>
<evidence type="ECO:0000313" key="2">
    <source>
        <dbReference type="Proteomes" id="UP000035017"/>
    </source>
</evidence>
<sequence>MRDIDVLFPEVLIHAPNCSDPIARRYLREAARDVCDKVDLWRERDHITISDAEGACLSTISDAEIVKIEAADLDGVSLTPQTPEWLDDNYPGWDKPNDSGATSRYITQIKPGTIQVVPPNTGKLSVRFILKPSRTATTLPDFLVDKYGTEIGKGAAARVLMLPTDDGGPNPQMGTVLQGEFNDFLDKLPMKVAKGQQGARPRTKGSYF</sequence>
<accession>A0A0D0KII6</accession>
<dbReference type="AlphaFoldDB" id="A0A0D0KII6"/>
<dbReference type="OrthoDB" id="8294698at2"/>
<dbReference type="EMBL" id="JXQV01000030">
    <property type="protein sequence ID" value="KIP99073.1"/>
    <property type="molecule type" value="Genomic_DNA"/>
</dbReference>
<evidence type="ECO:0000313" key="1">
    <source>
        <dbReference type="EMBL" id="KIP99073.1"/>
    </source>
</evidence>
<gene>
    <name evidence="1" type="ORF">RU07_20570</name>
</gene>